<reference evidence="1 2" key="1">
    <citation type="submission" date="2021-08" db="EMBL/GenBank/DDBJ databases">
        <title>Draft genome sequence of Mycolicibacterium sp. NGTWS1702 strain.</title>
        <authorList>
            <person name="Matsumoto M."/>
            <person name="Tang B.C.C."/>
            <person name="Machida Y."/>
            <person name="Matoyama H."/>
            <person name="Kishihara T."/>
            <person name="Sato S."/>
            <person name="Kondo I."/>
            <person name="Sano M."/>
            <person name="Kato G."/>
        </authorList>
    </citation>
    <scope>NUCLEOTIDE SEQUENCE [LARGE SCALE GENOMIC DNA]</scope>
    <source>
        <strain evidence="1 2">NGTWSNA01</strain>
    </source>
</reference>
<gene>
    <name evidence="1" type="ORF">NGTWS1702_07960</name>
</gene>
<comment type="caution">
    <text evidence="1">The sequence shown here is derived from an EMBL/GenBank/DDBJ whole genome shotgun (WGS) entry which is preliminary data.</text>
</comment>
<keyword evidence="2" id="KW-1185">Reference proteome</keyword>
<protein>
    <submittedName>
        <fullName evidence="1">Uncharacterized protein</fullName>
    </submittedName>
</protein>
<proteinExistence type="predicted"/>
<evidence type="ECO:0000313" key="2">
    <source>
        <dbReference type="Proteomes" id="UP001060504"/>
    </source>
</evidence>
<dbReference type="Proteomes" id="UP001060504">
    <property type="component" value="Unassembled WGS sequence"/>
</dbReference>
<organism evidence="1 2">
    <name type="scientific">Mycolicibacterium cyprinidarum</name>
    <dbReference type="NCBI Taxonomy" id="2860311"/>
    <lineage>
        <taxon>Bacteria</taxon>
        <taxon>Bacillati</taxon>
        <taxon>Actinomycetota</taxon>
        <taxon>Actinomycetes</taxon>
        <taxon>Mycobacteriales</taxon>
        <taxon>Mycobacteriaceae</taxon>
        <taxon>Mycolicibacterium</taxon>
    </lineage>
</organism>
<evidence type="ECO:0000313" key="1">
    <source>
        <dbReference type="EMBL" id="GJF11155.1"/>
    </source>
</evidence>
<name>A0ABQ4V619_9MYCO</name>
<accession>A0ABQ4V619</accession>
<sequence>MRLAAGSAIALVVGALEVLVTESTAEPTALVAEETLLSASSLEHAAAPKIATAAIPAAAADFR</sequence>
<dbReference type="EMBL" id="BPRH01000866">
    <property type="protein sequence ID" value="GJF11155.1"/>
    <property type="molecule type" value="Genomic_DNA"/>
</dbReference>